<feature type="domain" description="DNA methylase N-4/N-6" evidence="6">
    <location>
        <begin position="1"/>
        <end position="41"/>
    </location>
</feature>
<dbReference type="AlphaFoldDB" id="G7Z1X4"/>
<dbReference type="REBASE" id="41744">
    <property type="entry name" value="M.Ali4BORF2090P"/>
</dbReference>
<dbReference type="PRINTS" id="PR00508">
    <property type="entry name" value="S21N4MTFRASE"/>
</dbReference>
<evidence type="ECO:0000256" key="4">
    <source>
        <dbReference type="ARBA" id="ARBA00047942"/>
    </source>
</evidence>
<evidence type="ECO:0000256" key="5">
    <source>
        <dbReference type="SAM" id="MobiDB-lite"/>
    </source>
</evidence>
<dbReference type="GO" id="GO:0008170">
    <property type="term" value="F:N-methyltransferase activity"/>
    <property type="evidence" value="ECO:0007669"/>
    <property type="project" value="InterPro"/>
</dbReference>
<keyword evidence="3" id="KW-0808">Transferase</keyword>
<keyword evidence="8" id="KW-1185">Reference proteome</keyword>
<dbReference type="Pfam" id="PF01555">
    <property type="entry name" value="N6_N4_Mtase"/>
    <property type="match status" value="1"/>
</dbReference>
<dbReference type="KEGG" id="ali:AZOLI_2090"/>
<dbReference type="HOGENOM" id="CLU_557450_0_0_5"/>
<name>G7Z1X4_AZOL4</name>
<feature type="region of interest" description="Disordered" evidence="5">
    <location>
        <begin position="278"/>
        <end position="297"/>
    </location>
</feature>
<dbReference type="InterPro" id="IPR001091">
    <property type="entry name" value="RM_Methyltransferase"/>
</dbReference>
<dbReference type="Gene3D" id="3.40.50.150">
    <property type="entry name" value="Vaccinia Virus protein VP39"/>
    <property type="match status" value="1"/>
</dbReference>
<dbReference type="InterPro" id="IPR002941">
    <property type="entry name" value="DNA_methylase_N4/N6"/>
</dbReference>
<proteinExistence type="predicted"/>
<evidence type="ECO:0000256" key="1">
    <source>
        <dbReference type="ARBA" id="ARBA00011900"/>
    </source>
</evidence>
<accession>G7Z1X4</accession>
<dbReference type="GO" id="GO:0009007">
    <property type="term" value="F:site-specific DNA-methyltransferase (adenine-specific) activity"/>
    <property type="evidence" value="ECO:0007669"/>
    <property type="project" value="UniProtKB-EC"/>
</dbReference>
<dbReference type="Proteomes" id="UP000005667">
    <property type="component" value="Chromosome"/>
</dbReference>
<evidence type="ECO:0000259" key="6">
    <source>
        <dbReference type="Pfam" id="PF01555"/>
    </source>
</evidence>
<dbReference type="GO" id="GO:0032259">
    <property type="term" value="P:methylation"/>
    <property type="evidence" value="ECO:0007669"/>
    <property type="project" value="UniProtKB-KW"/>
</dbReference>
<evidence type="ECO:0000313" key="8">
    <source>
        <dbReference type="Proteomes" id="UP000005667"/>
    </source>
</evidence>
<dbReference type="EC" id="2.1.1.72" evidence="1"/>
<gene>
    <name evidence="7" type="ordered locus">AZOLI_2090</name>
</gene>
<reference evidence="8" key="1">
    <citation type="journal article" date="2011" name="PLoS Genet.">
        <title>Azospirillum genomes reveal transition of bacteria from aquatic to terrestrial environments.</title>
        <authorList>
            <person name="Wisniewski-Dye F."/>
            <person name="Borziak K."/>
            <person name="Khalsa-Moyers G."/>
            <person name="Alexandre G."/>
            <person name="Sukharnikov L.O."/>
            <person name="Wuichet K."/>
            <person name="Hurst G.B."/>
            <person name="McDonald W.H."/>
            <person name="Robertson J.S."/>
            <person name="Barbe V."/>
            <person name="Calteau A."/>
            <person name="Rouy Z."/>
            <person name="Mangenot S."/>
            <person name="Prigent-Combaret C."/>
            <person name="Normand P."/>
            <person name="Boyer M."/>
            <person name="Siguier P."/>
            <person name="Dessaux Y."/>
            <person name="Elmerich C."/>
            <person name="Condemine G."/>
            <person name="Krishnen G."/>
            <person name="Kennedy I."/>
            <person name="Paterson A.H."/>
            <person name="Gonzalez V."/>
            <person name="Mavingui P."/>
            <person name="Zhulin I.B."/>
        </authorList>
    </citation>
    <scope>NUCLEOTIDE SEQUENCE [LARGE SCALE GENOMIC DNA]</scope>
    <source>
        <strain evidence="8">4B</strain>
    </source>
</reference>
<comment type="catalytic activity">
    <reaction evidence="4">
        <text>a 2'-deoxyadenosine in DNA + S-adenosyl-L-methionine = an N(6)-methyl-2'-deoxyadenosine in DNA + S-adenosyl-L-homocysteine + H(+)</text>
        <dbReference type="Rhea" id="RHEA:15197"/>
        <dbReference type="Rhea" id="RHEA-COMP:12418"/>
        <dbReference type="Rhea" id="RHEA-COMP:12419"/>
        <dbReference type="ChEBI" id="CHEBI:15378"/>
        <dbReference type="ChEBI" id="CHEBI:57856"/>
        <dbReference type="ChEBI" id="CHEBI:59789"/>
        <dbReference type="ChEBI" id="CHEBI:90615"/>
        <dbReference type="ChEBI" id="CHEBI:90616"/>
        <dbReference type="EC" id="2.1.1.72"/>
    </reaction>
</comment>
<dbReference type="SUPFAM" id="SSF53335">
    <property type="entry name" value="S-adenosyl-L-methionine-dependent methyltransferases"/>
    <property type="match status" value="1"/>
</dbReference>
<dbReference type="InterPro" id="IPR029063">
    <property type="entry name" value="SAM-dependent_MTases_sf"/>
</dbReference>
<evidence type="ECO:0000256" key="2">
    <source>
        <dbReference type="ARBA" id="ARBA00022603"/>
    </source>
</evidence>
<keyword evidence="2" id="KW-0489">Methyltransferase</keyword>
<evidence type="ECO:0000256" key="3">
    <source>
        <dbReference type="ARBA" id="ARBA00022679"/>
    </source>
</evidence>
<protein>
    <recommendedName>
        <fullName evidence="1">site-specific DNA-methyltransferase (adenine-specific)</fullName>
        <ecNumber evidence="1">2.1.1.72</ecNumber>
    </recommendedName>
</protein>
<sequence>MTTDPGDIVLDPTCGSGTTAYVAEQWGRRWITIDTSRVALALARARLMGAKYPYYHLADSPDGLVKEAQASGTPPAQRATYGDIRQGFVYRRVPHITLKSIANNAEIDVIWDRWQAVLEPLRHDLNAALGRNWQEWEIPRRPADPWLEAAQTLHAAIRKRLADGASVAQPLKKLNGILKLDYTADTLPEYPDDPWTDAKAIDLHGRWWEARIARQKEIDKSIADKADQEFLYDKPYDDPDRVRVAGPFTVESLSPHRVLPTEEEELWEELVAADAVEAGRPEPRRTQAPARKKAPHQWEETDFATVMLDHLKTSGVHQGDKKDRITFTSLTPWPGEYVAADARYMEGDRERRAAIFIGPEFGTVSRPDLTAAAREARDAGFELLIACAFNFDAHASELAKMGPLQIVRARMNPDLHMADDLKNTGSGNLFVVFGEPDIEIRKEEDGELRVRILGLDIFDPQKGEVRAGGTDDIAAWFIDTDYDEESFFVRHAYFLGAQDPYKSLKTTLKAEIDEEAWESLYRDTSRPFPRPTSGRIAVKVINHFGDEVMKVYRV</sequence>
<dbReference type="EMBL" id="FQ311868">
    <property type="protein sequence ID" value="CBS87324.1"/>
    <property type="molecule type" value="Genomic_DNA"/>
</dbReference>
<dbReference type="GO" id="GO:0003677">
    <property type="term" value="F:DNA binding"/>
    <property type="evidence" value="ECO:0007669"/>
    <property type="project" value="InterPro"/>
</dbReference>
<dbReference type="STRING" id="862719.AZOLI_2090"/>
<evidence type="ECO:0000313" key="7">
    <source>
        <dbReference type="EMBL" id="CBS87324.1"/>
    </source>
</evidence>
<organism evidence="7 8">
    <name type="scientific">Azospirillum lipoferum (strain 4B)</name>
    <dbReference type="NCBI Taxonomy" id="862719"/>
    <lineage>
        <taxon>Bacteria</taxon>
        <taxon>Pseudomonadati</taxon>
        <taxon>Pseudomonadota</taxon>
        <taxon>Alphaproteobacteria</taxon>
        <taxon>Rhodospirillales</taxon>
        <taxon>Azospirillaceae</taxon>
        <taxon>Azospirillum</taxon>
    </lineage>
</organism>